<keyword evidence="3" id="KW-0157">Chromophore</keyword>
<feature type="region of interest" description="Disordered" evidence="4">
    <location>
        <begin position="52"/>
        <end position="237"/>
    </location>
</feature>
<feature type="region of interest" description="Disordered" evidence="4">
    <location>
        <begin position="304"/>
        <end position="329"/>
    </location>
</feature>
<dbReference type="Gene3D" id="1.20.5.170">
    <property type="match status" value="1"/>
</dbReference>
<evidence type="ECO:0000256" key="2">
    <source>
        <dbReference type="ARBA" id="ARBA00022643"/>
    </source>
</evidence>
<keyword evidence="2" id="KW-0288">FMN</keyword>
<evidence type="ECO:0000256" key="4">
    <source>
        <dbReference type="SAM" id="MobiDB-lite"/>
    </source>
</evidence>
<organism evidence="8">
    <name type="scientific">Florenciella parvula</name>
    <dbReference type="NCBI Taxonomy" id="236787"/>
    <lineage>
        <taxon>Eukaryota</taxon>
        <taxon>Sar</taxon>
        <taxon>Stramenopiles</taxon>
        <taxon>Ochrophyta</taxon>
        <taxon>Dictyochophyceae</taxon>
        <taxon>Florenciellales</taxon>
        <taxon>Florenciella</taxon>
    </lineage>
</organism>
<protein>
    <recommendedName>
        <fullName evidence="9">LOV domain-containing protein</fullName>
    </recommendedName>
</protein>
<dbReference type="PROSITE" id="PS50112">
    <property type="entry name" value="PAS"/>
    <property type="match status" value="1"/>
</dbReference>
<evidence type="ECO:0000256" key="3">
    <source>
        <dbReference type="ARBA" id="ARBA00022991"/>
    </source>
</evidence>
<dbReference type="InterPro" id="IPR000700">
    <property type="entry name" value="PAS-assoc_C"/>
</dbReference>
<evidence type="ECO:0008006" key="9">
    <source>
        <dbReference type="Google" id="ProtNLM"/>
    </source>
</evidence>
<feature type="compositionally biased region" description="Basic and acidic residues" evidence="4">
    <location>
        <begin position="215"/>
        <end position="232"/>
    </location>
</feature>
<dbReference type="SUPFAM" id="SSF55785">
    <property type="entry name" value="PYP-like sensor domain (PAS domain)"/>
    <property type="match status" value="1"/>
</dbReference>
<feature type="compositionally biased region" description="Polar residues" evidence="4">
    <location>
        <begin position="52"/>
        <end position="61"/>
    </location>
</feature>
<dbReference type="Pfam" id="PF13426">
    <property type="entry name" value="PAS_9"/>
    <property type="match status" value="1"/>
</dbReference>
<dbReference type="NCBIfam" id="TIGR00229">
    <property type="entry name" value="sensory_box"/>
    <property type="match status" value="1"/>
</dbReference>
<gene>
    <name evidence="8" type="ORF">FPAR1323_LOCUS14268</name>
</gene>
<feature type="domain" description="PAS" evidence="5">
    <location>
        <begin position="336"/>
        <end position="411"/>
    </location>
</feature>
<dbReference type="CDD" id="cd14809">
    <property type="entry name" value="bZIP_AUREO-like"/>
    <property type="match status" value="1"/>
</dbReference>
<dbReference type="InterPro" id="IPR004827">
    <property type="entry name" value="bZIP"/>
</dbReference>
<name>A0A7S2G8H4_9STRA</name>
<dbReference type="CDD" id="cd00130">
    <property type="entry name" value="PAS"/>
    <property type="match status" value="1"/>
</dbReference>
<dbReference type="SMART" id="SM00338">
    <property type="entry name" value="BRLZ"/>
    <property type="match status" value="1"/>
</dbReference>
<dbReference type="PROSITE" id="PS50113">
    <property type="entry name" value="PAC"/>
    <property type="match status" value="1"/>
</dbReference>
<proteinExistence type="predicted"/>
<evidence type="ECO:0000313" key="8">
    <source>
        <dbReference type="EMBL" id="CAD9439017.1"/>
    </source>
</evidence>
<dbReference type="GO" id="GO:0003700">
    <property type="term" value="F:DNA-binding transcription factor activity"/>
    <property type="evidence" value="ECO:0007669"/>
    <property type="project" value="InterPro"/>
</dbReference>
<feature type="compositionally biased region" description="Acidic residues" evidence="4">
    <location>
        <begin position="64"/>
        <end position="74"/>
    </location>
</feature>
<evidence type="ECO:0000259" key="6">
    <source>
        <dbReference type="PROSITE" id="PS50113"/>
    </source>
</evidence>
<dbReference type="InterPro" id="IPR000014">
    <property type="entry name" value="PAS"/>
</dbReference>
<evidence type="ECO:0000259" key="7">
    <source>
        <dbReference type="PROSITE" id="PS50217"/>
    </source>
</evidence>
<dbReference type="PROSITE" id="PS50217">
    <property type="entry name" value="BZIP"/>
    <property type="match status" value="1"/>
</dbReference>
<sequence>MAHQGLPPNEIGANHPINTPIFASASGIEGASDINLDEVFSDCFFGFDLANNNNGNGQMTSPGGEEDGEYDDDNGQYAHAGDAMVAAAKEPMASSPPRNTRHNTRSKQRESVEPSMADLRITGPGPVYTNDAGQALRPIKPPAQPEPKPYTKPQAQQQQTKMGTVSQATRNAKGNKPKLAPSGFAGIAAIGGNGGPMAAVKTESQPTKKRRRRPDPRDLTEEQRVERRERNREHAKRSRIRKKFLLESLQDQLAGLREVNTNLRKLIRSELPEQATEILTQCMTQESLLLMDTDMKEATSLISKQAGLDEDGGRADPSTERQGLPEGIGGHSHVLTEPDYRLMLNLVQAQQNFTVSDPSLPDNPIVYASEGFLKLTGYTREQVIGRNCRFLQGPKTDQKMVDHIRDGVKDGKDTSVCLLNYKADGTPFWNQFFVAALRDANGNIVNFVGVQCEVNQVPLEIMRESAKQMAVWDINNA</sequence>
<dbReference type="GO" id="GO:0005634">
    <property type="term" value="C:nucleus"/>
    <property type="evidence" value="ECO:0007669"/>
    <property type="project" value="TreeGrafter"/>
</dbReference>
<dbReference type="PANTHER" id="PTHR47429:SF2">
    <property type="entry name" value="PROTEIN TWIN LOV 1"/>
    <property type="match status" value="1"/>
</dbReference>
<dbReference type="InterPro" id="IPR046347">
    <property type="entry name" value="bZIP_sf"/>
</dbReference>
<feature type="domain" description="PAC" evidence="6">
    <location>
        <begin position="412"/>
        <end position="466"/>
    </location>
</feature>
<dbReference type="AlphaFoldDB" id="A0A7S2G8H4"/>
<feature type="domain" description="BZIP" evidence="7">
    <location>
        <begin position="221"/>
        <end position="267"/>
    </location>
</feature>
<dbReference type="SUPFAM" id="SSF57959">
    <property type="entry name" value="Leucine zipper domain"/>
    <property type="match status" value="1"/>
</dbReference>
<dbReference type="Pfam" id="PF07716">
    <property type="entry name" value="bZIP_2"/>
    <property type="match status" value="1"/>
</dbReference>
<dbReference type="PANTHER" id="PTHR47429">
    <property type="entry name" value="PROTEIN TWIN LOV 1"/>
    <property type="match status" value="1"/>
</dbReference>
<dbReference type="FunFam" id="3.30.450.20:FF:000135">
    <property type="entry name" value="Ptaureo1a lov2 domain"/>
    <property type="match status" value="1"/>
</dbReference>
<dbReference type="EMBL" id="HBGT01027444">
    <property type="protein sequence ID" value="CAD9439017.1"/>
    <property type="molecule type" value="Transcribed_RNA"/>
</dbReference>
<accession>A0A7S2G8H4</accession>
<feature type="compositionally biased region" description="Pro residues" evidence="4">
    <location>
        <begin position="139"/>
        <end position="150"/>
    </location>
</feature>
<evidence type="ECO:0000256" key="1">
    <source>
        <dbReference type="ARBA" id="ARBA00022630"/>
    </source>
</evidence>
<evidence type="ECO:0000259" key="5">
    <source>
        <dbReference type="PROSITE" id="PS50112"/>
    </source>
</evidence>
<feature type="compositionally biased region" description="Polar residues" evidence="4">
    <location>
        <begin position="154"/>
        <end position="172"/>
    </location>
</feature>
<dbReference type="InterPro" id="IPR035965">
    <property type="entry name" value="PAS-like_dom_sf"/>
</dbReference>
<reference evidence="8" key="1">
    <citation type="submission" date="2021-01" db="EMBL/GenBank/DDBJ databases">
        <authorList>
            <person name="Corre E."/>
            <person name="Pelletier E."/>
            <person name="Niang G."/>
            <person name="Scheremetjew M."/>
            <person name="Finn R."/>
            <person name="Kale V."/>
            <person name="Holt S."/>
            <person name="Cochrane G."/>
            <person name="Meng A."/>
            <person name="Brown T."/>
            <person name="Cohen L."/>
        </authorList>
    </citation>
    <scope>NUCLEOTIDE SEQUENCE</scope>
    <source>
        <strain evidence="8">RCC1693</strain>
    </source>
</reference>
<dbReference type="Gene3D" id="3.30.450.20">
    <property type="entry name" value="PAS domain"/>
    <property type="match status" value="1"/>
</dbReference>
<keyword evidence="1" id="KW-0285">Flavoprotein</keyword>